<evidence type="ECO:0000256" key="8">
    <source>
        <dbReference type="ARBA" id="ARBA00023235"/>
    </source>
</evidence>
<dbReference type="GO" id="GO:0004807">
    <property type="term" value="F:triose-phosphate isomerase activity"/>
    <property type="evidence" value="ECO:0007669"/>
    <property type="project" value="UniProtKB-UniRule"/>
</dbReference>
<feature type="active site" description="Proton acceptor" evidence="9">
    <location>
        <position position="167"/>
    </location>
</feature>
<keyword evidence="6 9" id="KW-0963">Cytoplasm</keyword>
<dbReference type="AlphaFoldDB" id="A0AAV4LC67"/>
<name>A0AAV4LC67_9BACL</name>
<feature type="binding site" evidence="9">
    <location>
        <position position="213"/>
    </location>
    <ligand>
        <name>substrate</name>
    </ligand>
</feature>
<dbReference type="InterPro" id="IPR013785">
    <property type="entry name" value="Aldolase_TIM"/>
</dbReference>
<reference evidence="11" key="1">
    <citation type="journal article" date="2023" name="Int. J. Syst. Evol. Microbiol.">
        <title>Collibacillus ludicampi gen. nov., sp. nov., a new soil bacterium of the family Alicyclobacillaceae.</title>
        <authorList>
            <person name="Jojima T."/>
            <person name="Ioku Y."/>
            <person name="Fukuta Y."/>
            <person name="Shirasaka N."/>
            <person name="Matsumura Y."/>
            <person name="Mori M."/>
        </authorList>
    </citation>
    <scope>NUCLEOTIDE SEQUENCE</scope>
    <source>
        <strain evidence="11">TP075</strain>
    </source>
</reference>
<dbReference type="CDD" id="cd00311">
    <property type="entry name" value="TIM"/>
    <property type="match status" value="1"/>
</dbReference>
<feature type="binding site" evidence="9">
    <location>
        <begin position="9"/>
        <end position="11"/>
    </location>
    <ligand>
        <name>substrate</name>
    </ligand>
</feature>
<gene>
    <name evidence="9 11" type="primary">tpiA</name>
    <name evidence="11" type="ORF">DNHGIG_08080</name>
</gene>
<feature type="active site" description="Electrophile" evidence="9">
    <location>
        <position position="95"/>
    </location>
</feature>
<accession>A0AAV4LC67</accession>
<dbReference type="InterPro" id="IPR000652">
    <property type="entry name" value="Triosephosphate_isomerase"/>
</dbReference>
<dbReference type="NCBIfam" id="TIGR00419">
    <property type="entry name" value="tim"/>
    <property type="match status" value="1"/>
</dbReference>
<dbReference type="PANTHER" id="PTHR21139:SF42">
    <property type="entry name" value="TRIOSEPHOSPHATE ISOMERASE"/>
    <property type="match status" value="1"/>
</dbReference>
<evidence type="ECO:0000256" key="3">
    <source>
        <dbReference type="ARBA" id="ARBA00011940"/>
    </source>
</evidence>
<evidence type="ECO:0000256" key="10">
    <source>
        <dbReference type="RuleBase" id="RU363013"/>
    </source>
</evidence>
<dbReference type="Proteomes" id="UP001057291">
    <property type="component" value="Unassembled WGS sequence"/>
</dbReference>
<sequence>MRKPIVAGNWKMYKTPSEAVNFVREVGNSFVSVTGIDIVICAPFTALDRLGEAVAGKNMALGAQNMHFLKEGAFTGEIAPGMLVELGVKYVIIGHSERRQFFNETDESVNMKVKAALAAGLVPIVCVGEKLAEREVGDTFKVVDAQTRAAFAGVSQEQAKDIVIAYEPIWAIGTGKTATAQDANEVCAHIRQTVGTLYDGETAQAIRIQYGGSVKPENIAELMEQPHIDGALVGGASLQPQSFVALVQAAHKQ</sequence>
<dbReference type="FunFam" id="3.20.20.70:FF:000016">
    <property type="entry name" value="Triosephosphate isomerase"/>
    <property type="match status" value="1"/>
</dbReference>
<evidence type="ECO:0000313" key="12">
    <source>
        <dbReference type="Proteomes" id="UP001057291"/>
    </source>
</evidence>
<evidence type="ECO:0000256" key="2">
    <source>
        <dbReference type="ARBA" id="ARBA00007422"/>
    </source>
</evidence>
<dbReference type="GO" id="GO:0006096">
    <property type="term" value="P:glycolytic process"/>
    <property type="evidence" value="ECO:0007669"/>
    <property type="project" value="UniProtKB-UniRule"/>
</dbReference>
<dbReference type="PROSITE" id="PS51440">
    <property type="entry name" value="TIM_2"/>
    <property type="match status" value="1"/>
</dbReference>
<comment type="pathway">
    <text evidence="9 10">Carbohydrate biosynthesis; gluconeogenesis.</text>
</comment>
<dbReference type="EC" id="5.3.1.1" evidence="3 9"/>
<keyword evidence="5 9" id="KW-0312">Gluconeogenesis</keyword>
<feature type="binding site" evidence="9">
    <location>
        <position position="173"/>
    </location>
    <ligand>
        <name>substrate</name>
    </ligand>
</feature>
<dbReference type="GO" id="GO:0005829">
    <property type="term" value="C:cytosol"/>
    <property type="evidence" value="ECO:0007669"/>
    <property type="project" value="TreeGrafter"/>
</dbReference>
<dbReference type="PROSITE" id="PS00171">
    <property type="entry name" value="TIM_1"/>
    <property type="match status" value="1"/>
</dbReference>
<evidence type="ECO:0000256" key="4">
    <source>
        <dbReference type="ARBA" id="ARBA00019397"/>
    </source>
</evidence>
<dbReference type="GO" id="GO:0046166">
    <property type="term" value="P:glyceraldehyde-3-phosphate biosynthetic process"/>
    <property type="evidence" value="ECO:0007669"/>
    <property type="project" value="TreeGrafter"/>
</dbReference>
<comment type="caution">
    <text evidence="11">The sequence shown here is derived from an EMBL/GenBank/DDBJ whole genome shotgun (WGS) entry which is preliminary data.</text>
</comment>
<comment type="catalytic activity">
    <reaction evidence="9 10">
        <text>D-glyceraldehyde 3-phosphate = dihydroxyacetone phosphate</text>
        <dbReference type="Rhea" id="RHEA:18585"/>
        <dbReference type="ChEBI" id="CHEBI:57642"/>
        <dbReference type="ChEBI" id="CHEBI:59776"/>
        <dbReference type="EC" id="5.3.1.1"/>
    </reaction>
</comment>
<comment type="subunit">
    <text evidence="9 10">Homodimer.</text>
</comment>
<protein>
    <recommendedName>
        <fullName evidence="4 9">Triosephosphate isomerase</fullName>
        <shortName evidence="9">TIM</shortName>
        <shortName evidence="9">TPI</shortName>
        <ecNumber evidence="3 9">5.3.1.1</ecNumber>
    </recommendedName>
    <alternativeName>
        <fullName evidence="9">Triose-phosphate isomerase</fullName>
    </alternativeName>
</protein>
<evidence type="ECO:0000313" key="11">
    <source>
        <dbReference type="EMBL" id="GIM45259.1"/>
    </source>
</evidence>
<comment type="subcellular location">
    <subcellularLocation>
        <location evidence="9 10">Cytoplasm</location>
    </subcellularLocation>
</comment>
<comment type="function">
    <text evidence="9">Involved in the gluconeogenesis. Catalyzes stereospecifically the conversion of dihydroxyacetone phosphate (DHAP) to D-glyceraldehyde-3-phosphate (G3P).</text>
</comment>
<dbReference type="PANTHER" id="PTHR21139">
    <property type="entry name" value="TRIOSEPHOSPHATE ISOMERASE"/>
    <property type="match status" value="1"/>
</dbReference>
<dbReference type="Pfam" id="PF00121">
    <property type="entry name" value="TIM"/>
    <property type="match status" value="1"/>
</dbReference>
<evidence type="ECO:0000256" key="5">
    <source>
        <dbReference type="ARBA" id="ARBA00022432"/>
    </source>
</evidence>
<keyword evidence="7 9" id="KW-0324">Glycolysis</keyword>
<dbReference type="InterPro" id="IPR020861">
    <property type="entry name" value="Triosephosphate_isomerase_AS"/>
</dbReference>
<evidence type="ECO:0000256" key="7">
    <source>
        <dbReference type="ARBA" id="ARBA00023152"/>
    </source>
</evidence>
<dbReference type="InterPro" id="IPR035990">
    <property type="entry name" value="TIM_sf"/>
</dbReference>
<evidence type="ECO:0000256" key="6">
    <source>
        <dbReference type="ARBA" id="ARBA00022490"/>
    </source>
</evidence>
<dbReference type="Gene3D" id="3.20.20.70">
    <property type="entry name" value="Aldolase class I"/>
    <property type="match status" value="1"/>
</dbReference>
<keyword evidence="12" id="KW-1185">Reference proteome</keyword>
<evidence type="ECO:0000256" key="1">
    <source>
        <dbReference type="ARBA" id="ARBA00004680"/>
    </source>
</evidence>
<proteinExistence type="inferred from homology"/>
<organism evidence="11 12">
    <name type="scientific">Collibacillus ludicampi</name>
    <dbReference type="NCBI Taxonomy" id="2771369"/>
    <lineage>
        <taxon>Bacteria</taxon>
        <taxon>Bacillati</taxon>
        <taxon>Bacillota</taxon>
        <taxon>Bacilli</taxon>
        <taxon>Bacillales</taxon>
        <taxon>Alicyclobacillaceae</taxon>
        <taxon>Collibacillus</taxon>
    </lineage>
</organism>
<dbReference type="InterPro" id="IPR022896">
    <property type="entry name" value="TrioseP_Isoase_bac/euk"/>
</dbReference>
<comment type="similarity">
    <text evidence="2 9 10">Belongs to the triosephosphate isomerase family.</text>
</comment>
<dbReference type="HAMAP" id="MF_00147_B">
    <property type="entry name" value="TIM_B"/>
    <property type="match status" value="1"/>
</dbReference>
<evidence type="ECO:0000256" key="9">
    <source>
        <dbReference type="HAMAP-Rule" id="MF_00147"/>
    </source>
</evidence>
<dbReference type="GO" id="GO:0019563">
    <property type="term" value="P:glycerol catabolic process"/>
    <property type="evidence" value="ECO:0007669"/>
    <property type="project" value="TreeGrafter"/>
</dbReference>
<dbReference type="SUPFAM" id="SSF51351">
    <property type="entry name" value="Triosephosphate isomerase (TIM)"/>
    <property type="match status" value="1"/>
</dbReference>
<feature type="binding site" evidence="9">
    <location>
        <begin position="234"/>
        <end position="235"/>
    </location>
    <ligand>
        <name>substrate</name>
    </ligand>
</feature>
<dbReference type="GO" id="GO:0006094">
    <property type="term" value="P:gluconeogenesis"/>
    <property type="evidence" value="ECO:0007669"/>
    <property type="project" value="UniProtKB-UniRule"/>
</dbReference>
<keyword evidence="8 9" id="KW-0413">Isomerase</keyword>
<dbReference type="EMBL" id="BOQE01000001">
    <property type="protein sequence ID" value="GIM45259.1"/>
    <property type="molecule type" value="Genomic_DNA"/>
</dbReference>
<dbReference type="RefSeq" id="WP_282198477.1">
    <property type="nucleotide sequence ID" value="NZ_BOQE01000001.1"/>
</dbReference>
<comment type="pathway">
    <text evidence="1 9 10">Carbohydrate degradation; glycolysis; D-glyceraldehyde 3-phosphate from glycerone phosphate: step 1/1.</text>
</comment>